<reference evidence="7 8" key="1">
    <citation type="journal article" date="2015" name="Stand. Genomic Sci.">
        <title>Genomic Encyclopedia of Bacterial and Archaeal Type Strains, Phase III: the genomes of soil and plant-associated and newly described type strains.</title>
        <authorList>
            <person name="Whitman W.B."/>
            <person name="Woyke T."/>
            <person name="Klenk H.P."/>
            <person name="Zhou Y."/>
            <person name="Lilburn T.G."/>
            <person name="Beck B.J."/>
            <person name="De Vos P."/>
            <person name="Vandamme P."/>
            <person name="Eisen J.A."/>
            <person name="Garrity G."/>
            <person name="Hugenholtz P."/>
            <person name="Kyrpides N.C."/>
        </authorList>
    </citation>
    <scope>NUCLEOTIDE SEQUENCE [LARGE SCALE GENOMIC DNA]</scope>
    <source>
        <strain evidence="7 8">CGMCC 1.10822</strain>
    </source>
</reference>
<dbReference type="PANTHER" id="PTHR43531:SF14">
    <property type="entry name" value="METHYL-ACCEPTING CHEMOTAXIS PROTEIN I-RELATED"/>
    <property type="match status" value="1"/>
</dbReference>
<keyword evidence="5" id="KW-0812">Transmembrane</keyword>
<evidence type="ECO:0000259" key="6">
    <source>
        <dbReference type="PROSITE" id="PS50111"/>
    </source>
</evidence>
<dbReference type="OrthoDB" id="8555762at2"/>
<sequence>MDAYRNARIATKLYSAFALVLLFTVVLAVFAISRVNSIDAALDAASTLRRTQLDPLIEAREQLAQTGISARNAYIFDDVAAATRELDLVDKHKAQYLAVLKKTDPLMQDNAQYRVVREGLLSMARELERPRRYVAAGDKAGYGKFLVEECTPLRRRIVADMAVLMQELTRINANATTSAKAEADHASYWIATLSIVCVVLCIAVGMTIVRSLARQLGGEPAYAASVARAIARGELHRQVDTGTAHGNSLLAAMRTMRDSLSGIVTNVRGGTDAIASASAEIASGNLDLSNRTEAQAAALSQVATSMKQLITSVRANADFAEEASQLSQQASATSRQGGEAVESVVTTMNLINESSKKIVDIIAVIDGIAFQTNILALNAAVEAARAGEQGRGFAVVATEVRSLAHRSAAAAKEIKALIEDSVSKVNTGTALVDDAGQTMKNVVDGIARVTQIVQDISSVSRAQSEDIDSVDTAIAQLDDMTIQNAALVEQAAAAAQSLQTQADQLAGVVHTFQLEAA</sequence>
<dbReference type="SUPFAM" id="SSF58104">
    <property type="entry name" value="Methyl-accepting chemotaxis protein (MCP) signaling domain"/>
    <property type="match status" value="1"/>
</dbReference>
<keyword evidence="5" id="KW-0472">Membrane</keyword>
<evidence type="ECO:0000256" key="1">
    <source>
        <dbReference type="ARBA" id="ARBA00004370"/>
    </source>
</evidence>
<proteinExistence type="inferred from homology"/>
<accession>A0A562R7K7</accession>
<dbReference type="Pfam" id="PF00015">
    <property type="entry name" value="MCPsignal"/>
    <property type="match status" value="1"/>
</dbReference>
<comment type="subcellular location">
    <subcellularLocation>
        <location evidence="1">Membrane</location>
    </subcellularLocation>
</comment>
<dbReference type="PANTHER" id="PTHR43531">
    <property type="entry name" value="PROTEIN ICFG"/>
    <property type="match status" value="1"/>
</dbReference>
<protein>
    <submittedName>
        <fullName evidence="7">Methyl-accepting chemotaxis protein</fullName>
    </submittedName>
</protein>
<dbReference type="SMART" id="SM00283">
    <property type="entry name" value="MA"/>
    <property type="match status" value="1"/>
</dbReference>
<dbReference type="CDD" id="cd11386">
    <property type="entry name" value="MCP_signal"/>
    <property type="match status" value="1"/>
</dbReference>
<gene>
    <name evidence="7" type="ORF">IP91_03170</name>
</gene>
<dbReference type="FunFam" id="1.10.287.950:FF:000001">
    <property type="entry name" value="Methyl-accepting chemotaxis sensory transducer"/>
    <property type="match status" value="1"/>
</dbReference>
<dbReference type="Gene3D" id="1.10.287.950">
    <property type="entry name" value="Methyl-accepting chemotaxis protein"/>
    <property type="match status" value="1"/>
</dbReference>
<keyword evidence="5" id="KW-1133">Transmembrane helix</keyword>
<comment type="similarity">
    <text evidence="3">Belongs to the methyl-accepting chemotaxis (MCP) protein family.</text>
</comment>
<dbReference type="GO" id="GO:0004888">
    <property type="term" value="F:transmembrane signaling receptor activity"/>
    <property type="evidence" value="ECO:0007669"/>
    <property type="project" value="InterPro"/>
</dbReference>
<evidence type="ECO:0000256" key="4">
    <source>
        <dbReference type="PROSITE-ProRule" id="PRU00284"/>
    </source>
</evidence>
<dbReference type="PROSITE" id="PS50111">
    <property type="entry name" value="CHEMOTAXIS_TRANSDUC_2"/>
    <property type="match status" value="1"/>
</dbReference>
<dbReference type="GO" id="GO:0007165">
    <property type="term" value="P:signal transduction"/>
    <property type="evidence" value="ECO:0007669"/>
    <property type="project" value="UniProtKB-KW"/>
</dbReference>
<dbReference type="InterPro" id="IPR051310">
    <property type="entry name" value="MCP_chemotaxis"/>
</dbReference>
<evidence type="ECO:0000313" key="8">
    <source>
        <dbReference type="Proteomes" id="UP000318431"/>
    </source>
</evidence>
<feature type="domain" description="Methyl-accepting transducer" evidence="6">
    <location>
        <begin position="270"/>
        <end position="499"/>
    </location>
</feature>
<evidence type="ECO:0000313" key="7">
    <source>
        <dbReference type="EMBL" id="TWI64400.1"/>
    </source>
</evidence>
<dbReference type="GO" id="GO:0005886">
    <property type="term" value="C:plasma membrane"/>
    <property type="evidence" value="ECO:0007669"/>
    <property type="project" value="TreeGrafter"/>
</dbReference>
<dbReference type="InterPro" id="IPR004089">
    <property type="entry name" value="MCPsignal_dom"/>
</dbReference>
<evidence type="ECO:0000256" key="3">
    <source>
        <dbReference type="ARBA" id="ARBA00029447"/>
    </source>
</evidence>
<dbReference type="PRINTS" id="PR00260">
    <property type="entry name" value="CHEMTRNSDUCR"/>
</dbReference>
<dbReference type="InterPro" id="IPR004090">
    <property type="entry name" value="Chemotax_Me-accpt_rcpt"/>
</dbReference>
<keyword evidence="4" id="KW-0807">Transducer</keyword>
<dbReference type="Proteomes" id="UP000318431">
    <property type="component" value="Unassembled WGS sequence"/>
</dbReference>
<comment type="caution">
    <text evidence="7">The sequence shown here is derived from an EMBL/GenBank/DDBJ whole genome shotgun (WGS) entry which is preliminary data.</text>
</comment>
<name>A0A562R7K7_9BURK</name>
<keyword evidence="2" id="KW-0488">Methylation</keyword>
<dbReference type="AlphaFoldDB" id="A0A562R7K7"/>
<feature type="transmembrane region" description="Helical" evidence="5">
    <location>
        <begin position="12"/>
        <end position="32"/>
    </location>
</feature>
<dbReference type="EMBL" id="VLLB01000005">
    <property type="protein sequence ID" value="TWI64400.1"/>
    <property type="molecule type" value="Genomic_DNA"/>
</dbReference>
<evidence type="ECO:0000256" key="2">
    <source>
        <dbReference type="ARBA" id="ARBA00022481"/>
    </source>
</evidence>
<dbReference type="GO" id="GO:0006935">
    <property type="term" value="P:chemotaxis"/>
    <property type="evidence" value="ECO:0007669"/>
    <property type="project" value="InterPro"/>
</dbReference>
<evidence type="ECO:0000256" key="5">
    <source>
        <dbReference type="SAM" id="Phobius"/>
    </source>
</evidence>
<keyword evidence="8" id="KW-1185">Reference proteome</keyword>
<organism evidence="7 8">
    <name type="scientific">Pseudoduganella lurida</name>
    <dbReference type="NCBI Taxonomy" id="1036180"/>
    <lineage>
        <taxon>Bacteria</taxon>
        <taxon>Pseudomonadati</taxon>
        <taxon>Pseudomonadota</taxon>
        <taxon>Betaproteobacteria</taxon>
        <taxon>Burkholderiales</taxon>
        <taxon>Oxalobacteraceae</taxon>
        <taxon>Telluria group</taxon>
        <taxon>Pseudoduganella</taxon>
    </lineage>
</organism>